<dbReference type="Gene3D" id="3.30.300.20">
    <property type="match status" value="1"/>
</dbReference>
<gene>
    <name evidence="1" type="ordered locus">DSC_01685</name>
</gene>
<dbReference type="STRING" id="1045855.DSC_01685"/>
<keyword evidence="2" id="KW-1185">Reference proteome</keyword>
<proteinExistence type="predicted"/>
<dbReference type="Proteomes" id="UP000005870">
    <property type="component" value="Chromosome"/>
</dbReference>
<dbReference type="eggNOG" id="COG1764">
    <property type="taxonomic scope" value="Bacteria"/>
</dbReference>
<dbReference type="KEGG" id="psd:DSC_01685"/>
<reference evidence="1 2" key="1">
    <citation type="journal article" date="2012" name="J. Bacteriol.">
        <title>Complete Genome Sequence of the BTEX-Degrading Bacterium Pseudoxanthomonas spadix BD-a59.</title>
        <authorList>
            <person name="Lee S.H."/>
            <person name="Jin H.M."/>
            <person name="Lee H.J."/>
            <person name="Kim J.M."/>
            <person name="Jeon C.O."/>
        </authorList>
    </citation>
    <scope>NUCLEOTIDE SEQUENCE [LARGE SCALE GENOMIC DNA]</scope>
    <source>
        <strain evidence="1 2">BD-a59</strain>
    </source>
</reference>
<dbReference type="InterPro" id="IPR052707">
    <property type="entry name" value="OsmC_Ohr_Peroxiredoxin"/>
</dbReference>
<evidence type="ECO:0000313" key="2">
    <source>
        <dbReference type="Proteomes" id="UP000005870"/>
    </source>
</evidence>
<dbReference type="AlphaFoldDB" id="G7UUA1"/>
<dbReference type="RefSeq" id="WP_014159168.1">
    <property type="nucleotide sequence ID" value="NC_016147.2"/>
</dbReference>
<name>G7UUA1_PSEUP</name>
<dbReference type="PANTHER" id="PTHR42830">
    <property type="entry name" value="OSMOTICALLY INDUCIBLE FAMILY PROTEIN"/>
    <property type="match status" value="1"/>
</dbReference>
<dbReference type="Pfam" id="PF02566">
    <property type="entry name" value="OsmC"/>
    <property type="match status" value="1"/>
</dbReference>
<dbReference type="InterPro" id="IPR015946">
    <property type="entry name" value="KH_dom-like_a/b"/>
</dbReference>
<evidence type="ECO:0000313" key="1">
    <source>
        <dbReference type="EMBL" id="AER54990.1"/>
    </source>
</evidence>
<dbReference type="PANTHER" id="PTHR42830:SF2">
    <property type="entry name" value="OSMC_OHR FAMILY PROTEIN"/>
    <property type="match status" value="1"/>
</dbReference>
<dbReference type="InterPro" id="IPR003718">
    <property type="entry name" value="OsmC/Ohr_fam"/>
</dbReference>
<dbReference type="HOGENOM" id="CLU_105860_0_0_6"/>
<organism evidence="1 2">
    <name type="scientific">Pseudoxanthomonas spadix (strain BD-a59)</name>
    <dbReference type="NCBI Taxonomy" id="1045855"/>
    <lineage>
        <taxon>Bacteria</taxon>
        <taxon>Pseudomonadati</taxon>
        <taxon>Pseudomonadota</taxon>
        <taxon>Gammaproteobacteria</taxon>
        <taxon>Lysobacterales</taxon>
        <taxon>Lysobacteraceae</taxon>
        <taxon>Pseudoxanthomonas</taxon>
    </lineage>
</organism>
<sequence>MAQYVAETIWIRGDQDFLGNRYSRRHTLRFDAGFDIAGSSSPHVVPIPYSDTAAVDPEEMFVSSLSSCHMLWFLSIAAKRKFVVESYKDVAVGVMEKNSQGRVVMSVVTLRPDVQFSGGKLPTRAELDQMHHEAHEECFIANSVKSEVRCEPVYGAL</sequence>
<dbReference type="InterPro" id="IPR036102">
    <property type="entry name" value="OsmC/Ohrsf"/>
</dbReference>
<accession>G7UUA1</accession>
<dbReference type="SUPFAM" id="SSF82784">
    <property type="entry name" value="OsmC-like"/>
    <property type="match status" value="1"/>
</dbReference>
<protein>
    <submittedName>
        <fullName evidence="1">OsmC family protein</fullName>
    </submittedName>
</protein>
<dbReference type="OrthoDB" id="9795405at2"/>
<dbReference type="EMBL" id="CP003093">
    <property type="protein sequence ID" value="AER54990.1"/>
    <property type="molecule type" value="Genomic_DNA"/>
</dbReference>